<evidence type="ECO:0000313" key="3">
    <source>
        <dbReference type="WBParaSite" id="sdigi.contig172.g5623.t1"/>
    </source>
</evidence>
<organism evidence="2 3">
    <name type="scientific">Setaria digitata</name>
    <dbReference type="NCBI Taxonomy" id="48799"/>
    <lineage>
        <taxon>Eukaryota</taxon>
        <taxon>Metazoa</taxon>
        <taxon>Ecdysozoa</taxon>
        <taxon>Nematoda</taxon>
        <taxon>Chromadorea</taxon>
        <taxon>Rhabditida</taxon>
        <taxon>Spirurina</taxon>
        <taxon>Spiruromorpha</taxon>
        <taxon>Filarioidea</taxon>
        <taxon>Setariidae</taxon>
        <taxon>Setaria</taxon>
    </lineage>
</organism>
<keyword evidence="2" id="KW-1185">Reference proteome</keyword>
<name>A0A915PLV5_9BILA</name>
<dbReference type="Proteomes" id="UP000887581">
    <property type="component" value="Unplaced"/>
</dbReference>
<feature type="region of interest" description="Disordered" evidence="1">
    <location>
        <begin position="1"/>
        <end position="49"/>
    </location>
</feature>
<protein>
    <submittedName>
        <fullName evidence="3">Uncharacterized protein</fullName>
    </submittedName>
</protein>
<evidence type="ECO:0000313" key="2">
    <source>
        <dbReference type="Proteomes" id="UP000887581"/>
    </source>
</evidence>
<feature type="compositionally biased region" description="Polar residues" evidence="1">
    <location>
        <begin position="28"/>
        <end position="49"/>
    </location>
</feature>
<reference evidence="3" key="1">
    <citation type="submission" date="2022-11" db="UniProtKB">
        <authorList>
            <consortium name="WormBaseParasite"/>
        </authorList>
    </citation>
    <scope>IDENTIFICATION</scope>
</reference>
<proteinExistence type="predicted"/>
<sequence>MENLQSKRIYFDAEDRPPPSYWHGEMNMESSNDKNLTIPNENGNLPSSKQIKTKIDPKEWLKAPEFIPRSKQILDESFLPDGMVLTNNFPVNNPINGVVLSNNILRQQAQAHVVAATAAAAATRIPFSPVRTVLDLPQPIISTKSMVPFALGQPAPYFMAAAPTAPGPPPLPPPPPPPPGATMIRFPIPSINQTALALRDALGMVPPGYSANITHINCK</sequence>
<dbReference type="AlphaFoldDB" id="A0A915PLV5"/>
<dbReference type="WBParaSite" id="sdigi.contig172.g5623.t1">
    <property type="protein sequence ID" value="sdigi.contig172.g5623.t1"/>
    <property type="gene ID" value="sdigi.contig172.g5623"/>
</dbReference>
<accession>A0A915PLV5</accession>
<evidence type="ECO:0000256" key="1">
    <source>
        <dbReference type="SAM" id="MobiDB-lite"/>
    </source>
</evidence>